<dbReference type="RefSeq" id="WP_185895778.1">
    <property type="nucleotide sequence ID" value="NZ_CP060028.1"/>
</dbReference>
<dbReference type="EMBL" id="CP060028">
    <property type="protein sequence ID" value="QND80571.1"/>
    <property type="molecule type" value="Genomic_DNA"/>
</dbReference>
<accession>A0ABX6RCL0</accession>
<sequence length="215" mass="23354">MHGIARWRLGALLCLMLLCVSLRAHTPQALVDLRVLPHAGGDTPFSGWRHEGPVPPLLTVSLELGDEVYGATLQLQPAQPGETWRVRVQYETSLGLSAEGPHLDLTGWKHCVSGWEAAEAVDAVSFVLPTPSAEQHACFPPYTQAELEEAVRAHTTAQGDPSQADDWIPRIGQDDALGTVLPFVAISTVRVRVEVLRKGRWVVVSTVSFLPPMGC</sequence>
<keyword evidence="3" id="KW-1185">Reference proteome</keyword>
<proteinExistence type="predicted"/>
<protein>
    <submittedName>
        <fullName evidence="2">Uncharacterized protein</fullName>
    </submittedName>
</protein>
<keyword evidence="1" id="KW-0732">Signal</keyword>
<feature type="chain" id="PRO_5047309566" evidence="1">
    <location>
        <begin position="25"/>
        <end position="215"/>
    </location>
</feature>
<feature type="signal peptide" evidence="1">
    <location>
        <begin position="1"/>
        <end position="24"/>
    </location>
</feature>
<organism evidence="2 3">
    <name type="scientific">Pseudoxanthomonas mexicana</name>
    <dbReference type="NCBI Taxonomy" id="128785"/>
    <lineage>
        <taxon>Bacteria</taxon>
        <taxon>Pseudomonadati</taxon>
        <taxon>Pseudomonadota</taxon>
        <taxon>Gammaproteobacteria</taxon>
        <taxon>Lysobacterales</taxon>
        <taxon>Lysobacteraceae</taxon>
        <taxon>Pseudoxanthomonas</taxon>
    </lineage>
</organism>
<gene>
    <name evidence="2" type="ORF">H4W19_01825</name>
</gene>
<dbReference type="Proteomes" id="UP000515506">
    <property type="component" value="Chromosome"/>
</dbReference>
<name>A0ABX6RCL0_PSEMX</name>
<evidence type="ECO:0000256" key="1">
    <source>
        <dbReference type="SAM" id="SignalP"/>
    </source>
</evidence>
<evidence type="ECO:0000313" key="3">
    <source>
        <dbReference type="Proteomes" id="UP000515506"/>
    </source>
</evidence>
<reference evidence="2 3" key="1">
    <citation type="submission" date="2020-08" db="EMBL/GenBank/DDBJ databases">
        <title>Streptomycin resistant and MDR strain, P. mexicana.</title>
        <authorList>
            <person name="Ganesh-kumar S."/>
            <person name="Zhe T."/>
            <person name="Yu Z."/>
            <person name="Min Y."/>
        </authorList>
    </citation>
    <scope>NUCLEOTIDE SEQUENCE [LARGE SCALE GENOMIC DNA]</scope>
    <source>
        <strain evidence="2 3">GTZY</strain>
    </source>
</reference>
<evidence type="ECO:0000313" key="2">
    <source>
        <dbReference type="EMBL" id="QND80571.1"/>
    </source>
</evidence>